<evidence type="ECO:0000313" key="3">
    <source>
        <dbReference type="Proteomes" id="UP000743370"/>
    </source>
</evidence>
<dbReference type="AlphaFoldDB" id="A0A8T0K4S3"/>
<feature type="compositionally biased region" description="Acidic residues" evidence="1">
    <location>
        <begin position="345"/>
        <end position="357"/>
    </location>
</feature>
<evidence type="ECO:0000256" key="1">
    <source>
        <dbReference type="SAM" id="MobiDB-lite"/>
    </source>
</evidence>
<accession>A0A8T0K4S3</accession>
<gene>
    <name evidence="2" type="ORF">HKW66_Vig0079710</name>
</gene>
<sequence length="363" mass="41852">MSKSCSQMASSSSRHGKKVAHFVRNASPNGWIGDDEERHKFGCYRKLFEVVPHKFLDLELFRREGFLFQDWLVDVGLAKFVDMTGDCYRDLVQVFYHNLKVVGGVICSRVKGVDIKIDDEIWLSFTGLKGEGFMSHERKFELNQWTNKKKIYKEYLRSPTRLKVYKPYLLDGLKIEEKMCAFVLTWVILLGRCLRDLLTTTDLFVVHAIKTWIPTIWVAVMSEHMIEIASSHGHILPYGVFISSVLKHHQVDLTGEKIIWCTKSNEIGKAALRHNGLKKTKDGWVSNDVDETPSTFTPQTEFERFVVDQFRRLSTRISKVEKSLIMIHNKLDEYNALITPSASQSDDEDDTIEDESMETSNSD</sequence>
<proteinExistence type="predicted"/>
<protein>
    <submittedName>
        <fullName evidence="2">Uncharacterized protein</fullName>
    </submittedName>
</protein>
<comment type="caution">
    <text evidence="2">The sequence shown here is derived from an EMBL/GenBank/DDBJ whole genome shotgun (WGS) entry which is preliminary data.</text>
</comment>
<organism evidence="2 3">
    <name type="scientific">Phaseolus angularis</name>
    <name type="common">Azuki bean</name>
    <name type="synonym">Vigna angularis</name>
    <dbReference type="NCBI Taxonomy" id="3914"/>
    <lineage>
        <taxon>Eukaryota</taxon>
        <taxon>Viridiplantae</taxon>
        <taxon>Streptophyta</taxon>
        <taxon>Embryophyta</taxon>
        <taxon>Tracheophyta</taxon>
        <taxon>Spermatophyta</taxon>
        <taxon>Magnoliopsida</taxon>
        <taxon>eudicotyledons</taxon>
        <taxon>Gunneridae</taxon>
        <taxon>Pentapetalae</taxon>
        <taxon>rosids</taxon>
        <taxon>fabids</taxon>
        <taxon>Fabales</taxon>
        <taxon>Fabaceae</taxon>
        <taxon>Papilionoideae</taxon>
        <taxon>50 kb inversion clade</taxon>
        <taxon>NPAAA clade</taxon>
        <taxon>indigoferoid/millettioid clade</taxon>
        <taxon>Phaseoleae</taxon>
        <taxon>Vigna</taxon>
    </lineage>
</organism>
<feature type="region of interest" description="Disordered" evidence="1">
    <location>
        <begin position="339"/>
        <end position="363"/>
    </location>
</feature>
<reference evidence="2 3" key="1">
    <citation type="submission" date="2020-05" db="EMBL/GenBank/DDBJ databases">
        <title>Vigna angularis (adzuki bean) Var. LongXiaoDou No. 4 denovo assembly.</title>
        <authorList>
            <person name="Xiang H."/>
        </authorList>
    </citation>
    <scope>NUCLEOTIDE SEQUENCE [LARGE SCALE GENOMIC DNA]</scope>
    <source>
        <tissue evidence="2">Leaf</tissue>
    </source>
</reference>
<evidence type="ECO:0000313" key="2">
    <source>
        <dbReference type="EMBL" id="KAG2394654.1"/>
    </source>
</evidence>
<name>A0A8T0K4S3_PHAAN</name>
<dbReference type="Proteomes" id="UP000743370">
    <property type="component" value="Unassembled WGS sequence"/>
</dbReference>
<dbReference type="EMBL" id="JABFOF010000006">
    <property type="protein sequence ID" value="KAG2394654.1"/>
    <property type="molecule type" value="Genomic_DNA"/>
</dbReference>